<proteinExistence type="predicted"/>
<dbReference type="InterPro" id="IPR020975">
    <property type="entry name" value="UvsW.1_dom"/>
</dbReference>
<keyword evidence="3" id="KW-1185">Reference proteome</keyword>
<name>A0A192YA81_9CAUD</name>
<dbReference type="GO" id="GO:0004386">
    <property type="term" value="F:helicase activity"/>
    <property type="evidence" value="ECO:0007669"/>
    <property type="project" value="UniProtKB-KW"/>
</dbReference>
<protein>
    <submittedName>
        <fullName evidence="2">RNA-DNA and DNA-DNA helicase, ATPase</fullName>
    </submittedName>
</protein>
<feature type="domain" description="UvsW.1" evidence="1">
    <location>
        <begin position="2"/>
        <end position="67"/>
    </location>
</feature>
<dbReference type="InterPro" id="IPR038341">
    <property type="entry name" value="UvsW.1-like_sf"/>
</dbReference>
<sequence length="75" mass="8664">MKTFKEIFEQTVSINNFLTKIRTCQTLAGLAELEKYYQTNSKEKELDPSDDITIRDAIEGMKIELADIEDETESE</sequence>
<dbReference type="KEGG" id="vg:29059479"/>
<keyword evidence="2" id="KW-0378">Hydrolase</keyword>
<dbReference type="OrthoDB" id="24515at10239"/>
<keyword evidence="2" id="KW-0547">Nucleotide-binding</keyword>
<dbReference type="GeneID" id="29059479"/>
<dbReference type="Pfam" id="PF11637">
    <property type="entry name" value="UvsW-1"/>
    <property type="match status" value="1"/>
</dbReference>
<dbReference type="EMBL" id="KX078569">
    <property type="protein sequence ID" value="ANM46624.1"/>
    <property type="molecule type" value="Genomic_DNA"/>
</dbReference>
<reference evidence="2 3" key="1">
    <citation type="submission" date="2016-04" db="EMBL/GenBank/DDBJ databases">
        <title>Comparative genomics of Morganella phages MP1 and MP2 define new clades among the T4 and T7-like Viruses.</title>
        <authorList>
            <person name="Pinto G."/>
            <person name="Oliveira A."/>
            <person name="Malgorzata L."/>
            <person name="Kropinski A."/>
            <person name="Azeredo J."/>
        </authorList>
    </citation>
    <scope>NUCLEOTIDE SEQUENCE [LARGE SCALE GENOMIC DNA]</scope>
</reference>
<evidence type="ECO:0000313" key="2">
    <source>
        <dbReference type="EMBL" id="ANM46624.1"/>
    </source>
</evidence>
<gene>
    <name evidence="2" type="ORF">MP1_gp0198</name>
</gene>
<keyword evidence="2" id="KW-0347">Helicase</keyword>
<dbReference type="Proteomes" id="UP000203816">
    <property type="component" value="Segment"/>
</dbReference>
<dbReference type="RefSeq" id="YP_009280056.1">
    <property type="nucleotide sequence ID" value="NC_031020.1"/>
</dbReference>
<keyword evidence="2" id="KW-0067">ATP-binding</keyword>
<evidence type="ECO:0000259" key="1">
    <source>
        <dbReference type="Pfam" id="PF11637"/>
    </source>
</evidence>
<accession>A0A192YA81</accession>
<evidence type="ECO:0000313" key="3">
    <source>
        <dbReference type="Proteomes" id="UP000203816"/>
    </source>
</evidence>
<dbReference type="Gene3D" id="1.20.1280.210">
    <property type="match status" value="1"/>
</dbReference>
<organism evidence="2 3">
    <name type="scientific">Morganella phage vB_MmoM_MP1</name>
    <dbReference type="NCBI Taxonomy" id="1852628"/>
    <lineage>
        <taxon>Viruses</taxon>
        <taxon>Duplodnaviria</taxon>
        <taxon>Heunggongvirae</taxon>
        <taxon>Uroviricota</taxon>
        <taxon>Caudoviricetes</taxon>
        <taxon>Pantevenvirales</taxon>
        <taxon>Straboviridae</taxon>
        <taxon>Gualtarvirus</taxon>
        <taxon>Gualtarvirus mp1</taxon>
    </lineage>
</organism>